<feature type="non-terminal residue" evidence="1">
    <location>
        <position position="70"/>
    </location>
</feature>
<proteinExistence type="predicted"/>
<evidence type="ECO:0000313" key="1">
    <source>
        <dbReference type="EMBL" id="CAG8676986.1"/>
    </source>
</evidence>
<evidence type="ECO:0000313" key="2">
    <source>
        <dbReference type="Proteomes" id="UP000789831"/>
    </source>
</evidence>
<name>A0A9N9EH71_9GLOM</name>
<feature type="non-terminal residue" evidence="1">
    <location>
        <position position="1"/>
    </location>
</feature>
<dbReference type="EMBL" id="CAJVPL010009152">
    <property type="protein sequence ID" value="CAG8676986.1"/>
    <property type="molecule type" value="Genomic_DNA"/>
</dbReference>
<comment type="caution">
    <text evidence="1">The sequence shown here is derived from an EMBL/GenBank/DDBJ whole genome shotgun (WGS) entry which is preliminary data.</text>
</comment>
<dbReference type="AlphaFoldDB" id="A0A9N9EH71"/>
<reference evidence="1" key="1">
    <citation type="submission" date="2021-06" db="EMBL/GenBank/DDBJ databases">
        <authorList>
            <person name="Kallberg Y."/>
            <person name="Tangrot J."/>
            <person name="Rosling A."/>
        </authorList>
    </citation>
    <scope>NUCLEOTIDE SEQUENCE</scope>
    <source>
        <strain evidence="1">MT106</strain>
    </source>
</reference>
<organism evidence="1 2">
    <name type="scientific">Ambispora gerdemannii</name>
    <dbReference type="NCBI Taxonomy" id="144530"/>
    <lineage>
        <taxon>Eukaryota</taxon>
        <taxon>Fungi</taxon>
        <taxon>Fungi incertae sedis</taxon>
        <taxon>Mucoromycota</taxon>
        <taxon>Glomeromycotina</taxon>
        <taxon>Glomeromycetes</taxon>
        <taxon>Archaeosporales</taxon>
        <taxon>Ambisporaceae</taxon>
        <taxon>Ambispora</taxon>
    </lineage>
</organism>
<keyword evidence="2" id="KW-1185">Reference proteome</keyword>
<dbReference type="Proteomes" id="UP000789831">
    <property type="component" value="Unassembled WGS sequence"/>
</dbReference>
<sequence>RPLTYESSVVITVDLGVEGESIKEDSGIAFGYGDGSARLYQPYQETQEARIEAVVNLVKWQTLYAILLNP</sequence>
<accession>A0A9N9EH71</accession>
<protein>
    <submittedName>
        <fullName evidence="1">5047_t:CDS:1</fullName>
    </submittedName>
</protein>
<gene>
    <name evidence="1" type="ORF">AGERDE_LOCUS12502</name>
</gene>